<dbReference type="InterPro" id="IPR011527">
    <property type="entry name" value="ABC1_TM_dom"/>
</dbReference>
<organism evidence="14 15">
    <name type="scientific">Phialemonium atrogriseum</name>
    <dbReference type="NCBI Taxonomy" id="1093897"/>
    <lineage>
        <taxon>Eukaryota</taxon>
        <taxon>Fungi</taxon>
        <taxon>Dikarya</taxon>
        <taxon>Ascomycota</taxon>
        <taxon>Pezizomycotina</taxon>
        <taxon>Sordariomycetes</taxon>
        <taxon>Sordariomycetidae</taxon>
        <taxon>Cephalothecales</taxon>
        <taxon>Cephalothecaceae</taxon>
        <taxon>Phialemonium</taxon>
    </lineage>
</organism>
<dbReference type="Proteomes" id="UP001244011">
    <property type="component" value="Unassembled WGS sequence"/>
</dbReference>
<keyword evidence="9 11" id="KW-0472">Membrane</keyword>
<dbReference type="GO" id="GO:0016887">
    <property type="term" value="F:ATP hydrolysis activity"/>
    <property type="evidence" value="ECO:0007669"/>
    <property type="project" value="InterPro"/>
</dbReference>
<keyword evidence="7" id="KW-0067">ATP-binding</keyword>
<feature type="transmembrane region" description="Helical" evidence="11">
    <location>
        <begin position="758"/>
        <end position="781"/>
    </location>
</feature>
<reference evidence="14" key="1">
    <citation type="submission" date="2023-06" db="EMBL/GenBank/DDBJ databases">
        <title>Genome-scale phylogeny and comparative genomics of the fungal order Sordariales.</title>
        <authorList>
            <consortium name="Lawrence Berkeley National Laboratory"/>
            <person name="Hensen N."/>
            <person name="Bonometti L."/>
            <person name="Westerberg I."/>
            <person name="Brannstrom I.O."/>
            <person name="Guillou S."/>
            <person name="Cros-Aarteil S."/>
            <person name="Calhoun S."/>
            <person name="Haridas S."/>
            <person name="Kuo A."/>
            <person name="Mondo S."/>
            <person name="Pangilinan J."/>
            <person name="Riley R."/>
            <person name="Labutti K."/>
            <person name="Andreopoulos B."/>
            <person name="Lipzen A."/>
            <person name="Chen C."/>
            <person name="Yanf M."/>
            <person name="Daum C."/>
            <person name="Ng V."/>
            <person name="Clum A."/>
            <person name="Steindorff A."/>
            <person name="Ohm R."/>
            <person name="Martin F."/>
            <person name="Silar P."/>
            <person name="Natvig D."/>
            <person name="Lalanne C."/>
            <person name="Gautier V."/>
            <person name="Ament-Velasquez S.L."/>
            <person name="Kruys A."/>
            <person name="Hutchinson M.I."/>
            <person name="Powell A.J."/>
            <person name="Barry K."/>
            <person name="Miller A.N."/>
            <person name="Grigoriev I.V."/>
            <person name="Debuchy R."/>
            <person name="Gladieux P."/>
            <person name="Thoren M.H."/>
            <person name="Johannesson H."/>
        </authorList>
    </citation>
    <scope>NUCLEOTIDE SEQUENCE</scope>
    <source>
        <strain evidence="14">8032-3</strain>
    </source>
</reference>
<evidence type="ECO:0000256" key="10">
    <source>
        <dbReference type="SAM" id="MobiDB-lite"/>
    </source>
</evidence>
<protein>
    <submittedName>
        <fullName evidence="14">Multidrug resistance protein 1, 2, 3</fullName>
    </submittedName>
</protein>
<feature type="transmembrane region" description="Helical" evidence="11">
    <location>
        <begin position="227"/>
        <end position="246"/>
    </location>
</feature>
<dbReference type="FunFam" id="3.40.50.300:FF:000913">
    <property type="entry name" value="ABC multidrug transporter SitT"/>
    <property type="match status" value="1"/>
</dbReference>
<feature type="transmembrane region" description="Helical" evidence="11">
    <location>
        <begin position="53"/>
        <end position="77"/>
    </location>
</feature>
<dbReference type="InterPro" id="IPR003593">
    <property type="entry name" value="AAA+_ATPase"/>
</dbReference>
<dbReference type="SUPFAM" id="SSF52540">
    <property type="entry name" value="P-loop containing nucleoside triphosphate hydrolases"/>
    <property type="match status" value="2"/>
</dbReference>
<feature type="domain" description="ABC transmembrane type-1" evidence="13">
    <location>
        <begin position="717"/>
        <end position="1005"/>
    </location>
</feature>
<dbReference type="SUPFAM" id="SSF90123">
    <property type="entry name" value="ABC transporter transmembrane region"/>
    <property type="match status" value="2"/>
</dbReference>
<evidence type="ECO:0000256" key="2">
    <source>
        <dbReference type="ARBA" id="ARBA00007577"/>
    </source>
</evidence>
<dbReference type="Gene3D" id="3.40.50.300">
    <property type="entry name" value="P-loop containing nucleotide triphosphate hydrolases"/>
    <property type="match status" value="2"/>
</dbReference>
<dbReference type="SMART" id="SM00382">
    <property type="entry name" value="AAA"/>
    <property type="match status" value="2"/>
</dbReference>
<dbReference type="CDD" id="cd18577">
    <property type="entry name" value="ABC_6TM_Pgp_ABCB1_D1_like"/>
    <property type="match status" value="1"/>
</dbReference>
<feature type="domain" description="ABC transporter" evidence="12">
    <location>
        <begin position="1040"/>
        <end position="1278"/>
    </location>
</feature>
<evidence type="ECO:0000256" key="8">
    <source>
        <dbReference type="ARBA" id="ARBA00022989"/>
    </source>
</evidence>
<dbReference type="PROSITE" id="PS50929">
    <property type="entry name" value="ABC_TM1F"/>
    <property type="match status" value="2"/>
</dbReference>
<dbReference type="RefSeq" id="XP_060278976.1">
    <property type="nucleotide sequence ID" value="XM_060425343.1"/>
</dbReference>
<dbReference type="Gene3D" id="1.20.1560.10">
    <property type="entry name" value="ABC transporter type 1, transmembrane domain"/>
    <property type="match status" value="1"/>
</dbReference>
<feature type="domain" description="ABC transporter" evidence="12">
    <location>
        <begin position="402"/>
        <end position="647"/>
    </location>
</feature>
<evidence type="ECO:0000256" key="1">
    <source>
        <dbReference type="ARBA" id="ARBA00004141"/>
    </source>
</evidence>
<evidence type="ECO:0000256" key="3">
    <source>
        <dbReference type="ARBA" id="ARBA00022448"/>
    </source>
</evidence>
<dbReference type="InterPro" id="IPR027417">
    <property type="entry name" value="P-loop_NTPase"/>
</dbReference>
<dbReference type="Pfam" id="PF00664">
    <property type="entry name" value="ABC_membrane"/>
    <property type="match status" value="2"/>
</dbReference>
<dbReference type="PANTHER" id="PTHR43394">
    <property type="entry name" value="ATP-DEPENDENT PERMEASE MDL1, MITOCHONDRIAL"/>
    <property type="match status" value="1"/>
</dbReference>
<comment type="similarity">
    <text evidence="2">Belongs to the ABC transporter superfamily. ABCB family. Multidrug resistance exporter (TC 3.A.1.201) subfamily.</text>
</comment>
<keyword evidence="8 11" id="KW-1133">Transmembrane helix</keyword>
<dbReference type="GO" id="GO:0015421">
    <property type="term" value="F:ABC-type oligopeptide transporter activity"/>
    <property type="evidence" value="ECO:0007669"/>
    <property type="project" value="TreeGrafter"/>
</dbReference>
<feature type="transmembrane region" description="Helical" evidence="11">
    <location>
        <begin position="714"/>
        <end position="738"/>
    </location>
</feature>
<dbReference type="PROSITE" id="PS00211">
    <property type="entry name" value="ABC_TRANSPORTER_1"/>
    <property type="match status" value="2"/>
</dbReference>
<keyword evidence="3" id="KW-0813">Transport</keyword>
<dbReference type="FunFam" id="3.40.50.300:FF:000251">
    <property type="entry name" value="ABC transporter B family member 19"/>
    <property type="match status" value="1"/>
</dbReference>
<name>A0AAJ0FGW4_9PEZI</name>
<dbReference type="InterPro" id="IPR036640">
    <property type="entry name" value="ABC1_TM_sf"/>
</dbReference>
<keyword evidence="15" id="KW-1185">Reference proteome</keyword>
<evidence type="ECO:0000256" key="5">
    <source>
        <dbReference type="ARBA" id="ARBA00022737"/>
    </source>
</evidence>
<dbReference type="CDD" id="cd18578">
    <property type="entry name" value="ABC_6TM_Pgp_ABCB1_D2_like"/>
    <property type="match status" value="1"/>
</dbReference>
<dbReference type="GO" id="GO:0090374">
    <property type="term" value="P:oligopeptide export from mitochondrion"/>
    <property type="evidence" value="ECO:0007669"/>
    <property type="project" value="TreeGrafter"/>
</dbReference>
<feature type="transmembrane region" description="Helical" evidence="11">
    <location>
        <begin position="861"/>
        <end position="880"/>
    </location>
</feature>
<evidence type="ECO:0000259" key="12">
    <source>
        <dbReference type="PROSITE" id="PS50893"/>
    </source>
</evidence>
<comment type="subcellular location">
    <subcellularLocation>
        <location evidence="1">Membrane</location>
        <topology evidence="1">Multi-pass membrane protein</topology>
    </subcellularLocation>
</comment>
<feature type="transmembrane region" description="Helical" evidence="11">
    <location>
        <begin position="305"/>
        <end position="330"/>
    </location>
</feature>
<proteinExistence type="inferred from homology"/>
<feature type="domain" description="ABC transmembrane type-1" evidence="13">
    <location>
        <begin position="57"/>
        <end position="369"/>
    </location>
</feature>
<comment type="caution">
    <text evidence="14">The sequence shown here is derived from an EMBL/GenBank/DDBJ whole genome shotgun (WGS) entry which is preliminary data.</text>
</comment>
<dbReference type="CDD" id="cd03249">
    <property type="entry name" value="ABC_MTABC3_MDL1_MDL2"/>
    <property type="match status" value="1"/>
</dbReference>
<gene>
    <name evidence="14" type="ORF">QBC33DRAFT_481025</name>
</gene>
<dbReference type="InterPro" id="IPR017871">
    <property type="entry name" value="ABC_transporter-like_CS"/>
</dbReference>
<keyword evidence="6" id="KW-0547">Nucleotide-binding</keyword>
<evidence type="ECO:0000256" key="9">
    <source>
        <dbReference type="ARBA" id="ARBA00023136"/>
    </source>
</evidence>
<feature type="transmembrane region" description="Helical" evidence="11">
    <location>
        <begin position="342"/>
        <end position="361"/>
    </location>
</feature>
<dbReference type="InterPro" id="IPR003439">
    <property type="entry name" value="ABC_transporter-like_ATP-bd"/>
</dbReference>
<dbReference type="Pfam" id="PF00005">
    <property type="entry name" value="ABC_tran"/>
    <property type="match status" value="2"/>
</dbReference>
<evidence type="ECO:0000256" key="6">
    <source>
        <dbReference type="ARBA" id="ARBA00022741"/>
    </source>
</evidence>
<keyword evidence="5" id="KW-0677">Repeat</keyword>
<sequence length="1283" mass="136302">MTRDAEKAAGDEPDPNPLGLDEAEIKLLDSQVEILPSKAGYMAIYRYANRFDLLVMAACALVAIVAGSTMPLMTVVFGSLTGKFTDFTTNPAGAEVFVNHVHRLVLYFVYLGPTFLQTAFSHSAVCFLANLCVGIASFLAISLHVLGFTWTAQRISKRMRVAYLEAVLRQDVAFFDNLGAGEIATRITANMNVVQDGISQKVGLTISGVGSLFAAEIIAFITSWRLALVMLCLPVLITAWMGVIGGRMKLAQTGSINAYASSSILVDEVISSIRSVIAYGSQHRFAKRYDASLVKPMKLDFVAKALMGTLIGGMMWFMLGAFALSCWAGSRFMANGDATVSQVVTVLLASAIAGVAFGTVAPHLQAFGAAGAAANQIFAVLDRKPTTPLGCGKRLDKVDGHVRFDKVKLVYPSRRHQLVFEEFSLDIPAGKTTAIVGPSGSGKSSLFSLLERFYSPLRGQILLDGHNIQDLNLQWLRSQVKVVSQESFLFNTTVFENIAYGLIESDHGSADDTTKTKLVEEAARIANAHAFISELPNGYQTSVGEGGSLLSGGQRQRIAIARAVVSNPKILLLDEPTASLDTKSESAIQAGLEAASAGRTTIVIAHRLSTVRDADKIVVVEHGRIKEQGTHDDLLARGGAYASLVADQTLHSGAGGDVAEKTHDPDSGSETGDATAPKEFNTKETATEASQKPTRTSRYELFKFLWKLNKPEQAYLIAGFIGSMFSGLAYPMTAILFSNLVLALTDPTLTLGNHTVPFWSGMQFLLACTIFATSLAQHIPLAHASSRLVSRARTTAFAALLRQDAAFFADPANAPASLAALLSHHADRLNGLSGAVLAAALAAASAVVAGLAVAVASGWRLGLVAASTMPLVVVTGYARMRVLSDLERRNLGAGGGAAGVVSEAVRGIRAVAALGIADAVVGRYAGRLRDETRSGLVPAAGLAALYGFSQSVGLFCSALVFWYGGVRLMPGGEYTVREFLVCFVATTYSAQAAGSIFSFAPDLAGAQEAASRLKALVETVPGIDAEAEVGEAAGGIKGNVGLRDVDFAYPSRADRGGQLVLKKATLKADVGRFVAIVGASGSGKSTVLGMLERFYDPLSGQVLADGLDIRRYRLQQYRKQIALVEQDAVLFGGTIRDNIISDEDAELPAIEQACREANIWEFVQSLPDGLNTLVGSRGSQVSGGQRQRLAIARALLRNPNILLLDEATSSLDSKSEAVVQQALNAASVGRTTIAIAHRLSTIADADCIYVFEDGAVVEEGNHQELMAMKGKYWEYVGMQSLAR</sequence>
<feature type="transmembrane region" description="Helical" evidence="11">
    <location>
        <begin position="936"/>
        <end position="963"/>
    </location>
</feature>
<dbReference type="GO" id="GO:0005743">
    <property type="term" value="C:mitochondrial inner membrane"/>
    <property type="evidence" value="ECO:0007669"/>
    <property type="project" value="TreeGrafter"/>
</dbReference>
<dbReference type="GeneID" id="85308530"/>
<dbReference type="PANTHER" id="PTHR43394:SF11">
    <property type="entry name" value="ATP-BINDING CASSETTE TRANSPORTER"/>
    <property type="match status" value="1"/>
</dbReference>
<dbReference type="EMBL" id="MU839034">
    <property type="protein sequence ID" value="KAK1762763.1"/>
    <property type="molecule type" value="Genomic_DNA"/>
</dbReference>
<evidence type="ECO:0000256" key="7">
    <source>
        <dbReference type="ARBA" id="ARBA00022840"/>
    </source>
</evidence>
<dbReference type="PROSITE" id="PS50893">
    <property type="entry name" value="ABC_TRANSPORTER_2"/>
    <property type="match status" value="2"/>
</dbReference>
<dbReference type="GO" id="GO:0005524">
    <property type="term" value="F:ATP binding"/>
    <property type="evidence" value="ECO:0007669"/>
    <property type="project" value="UniProtKB-KW"/>
</dbReference>
<dbReference type="InterPro" id="IPR039421">
    <property type="entry name" value="Type_1_exporter"/>
</dbReference>
<feature type="transmembrane region" description="Helical" evidence="11">
    <location>
        <begin position="832"/>
        <end position="855"/>
    </location>
</feature>
<evidence type="ECO:0000313" key="15">
    <source>
        <dbReference type="Proteomes" id="UP001244011"/>
    </source>
</evidence>
<feature type="transmembrane region" description="Helical" evidence="11">
    <location>
        <begin position="127"/>
        <end position="150"/>
    </location>
</feature>
<evidence type="ECO:0000256" key="11">
    <source>
        <dbReference type="SAM" id="Phobius"/>
    </source>
</evidence>
<accession>A0AAJ0FGW4</accession>
<feature type="region of interest" description="Disordered" evidence="10">
    <location>
        <begin position="653"/>
        <end position="692"/>
    </location>
</feature>
<evidence type="ECO:0000256" key="4">
    <source>
        <dbReference type="ARBA" id="ARBA00022692"/>
    </source>
</evidence>
<evidence type="ECO:0000259" key="13">
    <source>
        <dbReference type="PROSITE" id="PS50929"/>
    </source>
</evidence>
<evidence type="ECO:0000313" key="14">
    <source>
        <dbReference type="EMBL" id="KAK1762763.1"/>
    </source>
</evidence>
<keyword evidence="4 11" id="KW-0812">Transmembrane</keyword>